<dbReference type="Gene3D" id="3.40.50.1820">
    <property type="entry name" value="alpha/beta hydrolase"/>
    <property type="match status" value="1"/>
</dbReference>
<dbReference type="InterPro" id="IPR029058">
    <property type="entry name" value="AB_hydrolase_fold"/>
</dbReference>
<dbReference type="OrthoDB" id="4378831at2"/>
<protein>
    <submittedName>
        <fullName evidence="2">Uncharacterized protein, PA2063/DUF2235 family</fullName>
    </submittedName>
</protein>
<accession>A0A1I2ERJ1</accession>
<gene>
    <name evidence="2" type="ORF">SAMN04515678_1299</name>
</gene>
<dbReference type="InterPro" id="IPR018712">
    <property type="entry name" value="Tle1-like_cat"/>
</dbReference>
<dbReference type="Proteomes" id="UP000325289">
    <property type="component" value="Unassembled WGS sequence"/>
</dbReference>
<dbReference type="PANTHER" id="PTHR33840">
    <property type="match status" value="1"/>
</dbReference>
<dbReference type="PANTHER" id="PTHR33840:SF1">
    <property type="entry name" value="TLE1 PHOSPHOLIPASE DOMAIN-CONTAINING PROTEIN"/>
    <property type="match status" value="1"/>
</dbReference>
<evidence type="ECO:0000313" key="3">
    <source>
        <dbReference type="Proteomes" id="UP000325289"/>
    </source>
</evidence>
<evidence type="ECO:0000313" key="2">
    <source>
        <dbReference type="EMBL" id="SFE94840.1"/>
    </source>
</evidence>
<feature type="domain" description="T6SS Phospholipase effector Tle1-like catalytic" evidence="1">
    <location>
        <begin position="2"/>
        <end position="293"/>
    </location>
</feature>
<dbReference type="Pfam" id="PF09994">
    <property type="entry name" value="T6SS_Tle1-like_cat"/>
    <property type="match status" value="1"/>
</dbReference>
<evidence type="ECO:0000259" key="1">
    <source>
        <dbReference type="Pfam" id="PF09994"/>
    </source>
</evidence>
<name>A0A1I2ERJ1_9RHOB</name>
<dbReference type="SUPFAM" id="SSF53474">
    <property type="entry name" value="alpha/beta-Hydrolases"/>
    <property type="match status" value="1"/>
</dbReference>
<proteinExistence type="predicted"/>
<reference evidence="2 3" key="1">
    <citation type="submission" date="2016-10" db="EMBL/GenBank/DDBJ databases">
        <authorList>
            <person name="Varghese N."/>
            <person name="Submissions S."/>
        </authorList>
    </citation>
    <scope>NUCLEOTIDE SEQUENCE [LARGE SCALE GENOMIC DNA]</scope>
    <source>
        <strain evidence="3">YIM D21,KCTC 23444,ACCC 10710</strain>
    </source>
</reference>
<dbReference type="AlphaFoldDB" id="A0A1I2ERJ1"/>
<keyword evidence="3" id="KW-1185">Reference proteome</keyword>
<sequence>MKRIAIFCDGTWNRSDAPNPTNVVKLAQAAQRTSSDGHKQVVFYHRGVGTGAGLGRVSKKVDQWFGGAFGAGLTENVQDAYRALVFAYEPGDEIYLFGFSRGAYTARSLAGLIRASSIFDVDHVGAIPEALTRYRSRDEDTKPDSEASFEFRAKYAPSVVTSEKEADWRRERGRTDFQQLRITYVGVWDTVGALGVPQHLSALAKVFNKKFDFHDTSLSRSVAAARHAVALDERRVTFPPALWGNVAKLNAEAPSEGDDVPYRQEWFPGDHGSVGGGGDVVGLSNAALLWIAEGAATQGLEFDVHALNAFETECDHRVSLRNVSEPGFSVMDKLTRLKLEDRDGPEEPQRAAHSTVARYREPAQNLYERVPYRPGSLARVEASLTPAEGGTRRA</sequence>
<dbReference type="RefSeq" id="WP_149759052.1">
    <property type="nucleotide sequence ID" value="NZ_FOMS01000029.1"/>
</dbReference>
<dbReference type="EMBL" id="FOMS01000029">
    <property type="protein sequence ID" value="SFE94840.1"/>
    <property type="molecule type" value="Genomic_DNA"/>
</dbReference>
<organism evidence="2 3">
    <name type="scientific">Roseivivax sediminis</name>
    <dbReference type="NCBI Taxonomy" id="936889"/>
    <lineage>
        <taxon>Bacteria</taxon>
        <taxon>Pseudomonadati</taxon>
        <taxon>Pseudomonadota</taxon>
        <taxon>Alphaproteobacteria</taxon>
        <taxon>Rhodobacterales</taxon>
        <taxon>Roseobacteraceae</taxon>
        <taxon>Roseivivax</taxon>
    </lineage>
</organism>